<dbReference type="InterPro" id="IPR018619">
    <property type="entry name" value="Hyccin"/>
</dbReference>
<evidence type="ECO:0000256" key="6">
    <source>
        <dbReference type="ARBA" id="ARBA00034482"/>
    </source>
</evidence>
<keyword evidence="3" id="KW-1003">Cell membrane</keyword>
<comment type="caution">
    <text evidence="8">The sequence shown here is derived from an EMBL/GenBank/DDBJ whole genome shotgun (WGS) entry which is preliminary data.</text>
</comment>
<reference evidence="8 9" key="1">
    <citation type="journal article" date="2018" name="Mol. Plant">
        <title>The genome of Artemisia annua provides insight into the evolution of Asteraceae family and artemisinin biosynthesis.</title>
        <authorList>
            <person name="Shen Q."/>
            <person name="Zhang L."/>
            <person name="Liao Z."/>
            <person name="Wang S."/>
            <person name="Yan T."/>
            <person name="Shi P."/>
            <person name="Liu M."/>
            <person name="Fu X."/>
            <person name="Pan Q."/>
            <person name="Wang Y."/>
            <person name="Lv Z."/>
            <person name="Lu X."/>
            <person name="Zhang F."/>
            <person name="Jiang W."/>
            <person name="Ma Y."/>
            <person name="Chen M."/>
            <person name="Hao X."/>
            <person name="Li L."/>
            <person name="Tang Y."/>
            <person name="Lv G."/>
            <person name="Zhou Y."/>
            <person name="Sun X."/>
            <person name="Brodelius P.E."/>
            <person name="Rose J.K.C."/>
            <person name="Tang K."/>
        </authorList>
    </citation>
    <scope>NUCLEOTIDE SEQUENCE [LARGE SCALE GENOMIC DNA]</scope>
    <source>
        <strain evidence="9">cv. Huhao1</strain>
        <tissue evidence="8">Leaf</tissue>
    </source>
</reference>
<dbReference type="PANTHER" id="PTHR31220:SF1">
    <property type="entry name" value="GH21176P"/>
    <property type="match status" value="1"/>
</dbReference>
<evidence type="ECO:0000313" key="8">
    <source>
        <dbReference type="EMBL" id="PWA81702.1"/>
    </source>
</evidence>
<keyword evidence="5" id="KW-0472">Membrane</keyword>
<dbReference type="GO" id="GO:0046854">
    <property type="term" value="P:phosphatidylinositol phosphate biosynthetic process"/>
    <property type="evidence" value="ECO:0007669"/>
    <property type="project" value="TreeGrafter"/>
</dbReference>
<evidence type="ECO:0000256" key="5">
    <source>
        <dbReference type="ARBA" id="ARBA00023136"/>
    </source>
</evidence>
<dbReference type="Proteomes" id="UP000245207">
    <property type="component" value="Unassembled WGS sequence"/>
</dbReference>
<feature type="compositionally biased region" description="Low complexity" evidence="7">
    <location>
        <begin position="8"/>
        <end position="47"/>
    </location>
</feature>
<comment type="similarity">
    <text evidence="6">Belongs to the Hyccin family.</text>
</comment>
<evidence type="ECO:0000256" key="4">
    <source>
        <dbReference type="ARBA" id="ARBA00022490"/>
    </source>
</evidence>
<proteinExistence type="inferred from homology"/>
<name>A0A2U1P7H9_ARTAN</name>
<keyword evidence="4" id="KW-0963">Cytoplasm</keyword>
<organism evidence="8 9">
    <name type="scientific">Artemisia annua</name>
    <name type="common">Sweet wormwood</name>
    <dbReference type="NCBI Taxonomy" id="35608"/>
    <lineage>
        <taxon>Eukaryota</taxon>
        <taxon>Viridiplantae</taxon>
        <taxon>Streptophyta</taxon>
        <taxon>Embryophyta</taxon>
        <taxon>Tracheophyta</taxon>
        <taxon>Spermatophyta</taxon>
        <taxon>Magnoliopsida</taxon>
        <taxon>eudicotyledons</taxon>
        <taxon>Gunneridae</taxon>
        <taxon>Pentapetalae</taxon>
        <taxon>asterids</taxon>
        <taxon>campanulids</taxon>
        <taxon>Asterales</taxon>
        <taxon>Asteraceae</taxon>
        <taxon>Asteroideae</taxon>
        <taxon>Anthemideae</taxon>
        <taxon>Artemisiinae</taxon>
        <taxon>Artemisia</taxon>
    </lineage>
</organism>
<evidence type="ECO:0000256" key="3">
    <source>
        <dbReference type="ARBA" id="ARBA00022475"/>
    </source>
</evidence>
<dbReference type="Pfam" id="PF09790">
    <property type="entry name" value="Hyccin"/>
    <property type="match status" value="1"/>
</dbReference>
<gene>
    <name evidence="8" type="ORF">CTI12_AA178600</name>
</gene>
<keyword evidence="9" id="KW-1185">Reference proteome</keyword>
<dbReference type="GO" id="GO:0005886">
    <property type="term" value="C:plasma membrane"/>
    <property type="evidence" value="ECO:0007669"/>
    <property type="project" value="UniProtKB-SubCell"/>
</dbReference>
<protein>
    <submittedName>
        <fullName evidence="8">Hyccin</fullName>
    </submittedName>
</protein>
<dbReference type="OrthoDB" id="18937at2759"/>
<feature type="region of interest" description="Disordered" evidence="7">
    <location>
        <begin position="1"/>
        <end position="49"/>
    </location>
</feature>
<feature type="compositionally biased region" description="Low complexity" evidence="7">
    <location>
        <begin position="202"/>
        <end position="211"/>
    </location>
</feature>
<dbReference type="AlphaFoldDB" id="A0A2U1P7H9"/>
<dbReference type="STRING" id="35608.A0A2U1P7H9"/>
<dbReference type="PANTHER" id="PTHR31220">
    <property type="entry name" value="HYCCIN RELATED"/>
    <property type="match status" value="1"/>
</dbReference>
<feature type="region of interest" description="Disordered" evidence="7">
    <location>
        <begin position="197"/>
        <end position="230"/>
    </location>
</feature>
<dbReference type="GO" id="GO:0072659">
    <property type="term" value="P:protein localization to plasma membrane"/>
    <property type="evidence" value="ECO:0007669"/>
    <property type="project" value="TreeGrafter"/>
</dbReference>
<evidence type="ECO:0000256" key="7">
    <source>
        <dbReference type="SAM" id="MobiDB-lite"/>
    </source>
</evidence>
<evidence type="ECO:0000313" key="9">
    <source>
        <dbReference type="Proteomes" id="UP000245207"/>
    </source>
</evidence>
<sequence>MDFRHVIPGGSPSSSSTTSSSSHTNHPNGINNNPPTTTTNSNNNNDPMQSWWESISKARSRIQLLSTLLPDPNSNSISSLADSDSPARALLSSPTAYTAVSTALTTSPNSGSGEDSLCNWLYDTFLSSDPDLRLVVLSFMPLVSGLYMSRVHSRADVMASLAGFEAVLLAVYASECRSRAGKAVVINIPDLSQPSLYHSPRVSNSNGSSGNNKKKVGGGGGSVKVGPSLGSEGVRQSVGVLSMPLEPQTAIKSTKRATIVGVALDCYYKQISQMPTWSKVDFCRFAVDWAGQDCVCKSEFDERVEVVSFSFSDDDGIEVEGGNVNVVEEMKNLEIEVGDSDNNSSNVARGTRIMLPWELLQPILRILGHCLLGPLNTNDVKDAASLAVRCLYARGSHDLVPQAILATRSLIQLDKRAREAAAMAAASAANTAGSNANTPSKAKKPEILLVSK</sequence>
<comment type="subcellular location">
    <subcellularLocation>
        <location evidence="1">Cell membrane</location>
    </subcellularLocation>
    <subcellularLocation>
        <location evidence="2">Cytoplasm</location>
        <location evidence="2">Cytosol</location>
    </subcellularLocation>
</comment>
<dbReference type="EMBL" id="PKPP01001559">
    <property type="protein sequence ID" value="PWA81702.1"/>
    <property type="molecule type" value="Genomic_DNA"/>
</dbReference>
<feature type="compositionally biased region" description="Low complexity" evidence="7">
    <location>
        <begin position="428"/>
        <end position="438"/>
    </location>
</feature>
<accession>A0A2U1P7H9</accession>
<evidence type="ECO:0000256" key="2">
    <source>
        <dbReference type="ARBA" id="ARBA00004514"/>
    </source>
</evidence>
<dbReference type="GO" id="GO:0005829">
    <property type="term" value="C:cytosol"/>
    <property type="evidence" value="ECO:0007669"/>
    <property type="project" value="UniProtKB-SubCell"/>
</dbReference>
<feature type="region of interest" description="Disordered" evidence="7">
    <location>
        <begin position="428"/>
        <end position="452"/>
    </location>
</feature>
<evidence type="ECO:0000256" key="1">
    <source>
        <dbReference type="ARBA" id="ARBA00004236"/>
    </source>
</evidence>